<keyword evidence="2" id="KW-1185">Reference proteome</keyword>
<dbReference type="RefSeq" id="WP_191740040.1">
    <property type="nucleotide sequence ID" value="NZ_JACSQB010000061.1"/>
</dbReference>
<evidence type="ECO:0000313" key="2">
    <source>
        <dbReference type="Proteomes" id="UP000627166"/>
    </source>
</evidence>
<dbReference type="EMBL" id="JACSQB010000061">
    <property type="protein sequence ID" value="MBD8047067.1"/>
    <property type="molecule type" value="Genomic_DNA"/>
</dbReference>
<proteinExistence type="predicted"/>
<comment type="caution">
    <text evidence="1">The sequence shown here is derived from an EMBL/GenBank/DDBJ whole genome shotgun (WGS) entry which is preliminary data.</text>
</comment>
<reference evidence="1 2" key="1">
    <citation type="submission" date="2020-08" db="EMBL/GenBank/DDBJ databases">
        <title>A Genomic Blueprint of the Chicken Gut Microbiome.</title>
        <authorList>
            <person name="Gilroy R."/>
            <person name="Ravi A."/>
            <person name="Getino M."/>
            <person name="Pursley I."/>
            <person name="Horton D.L."/>
            <person name="Alikhan N.-F."/>
            <person name="Baker D."/>
            <person name="Gharbi K."/>
            <person name="Hall N."/>
            <person name="Watson M."/>
            <person name="Adriaenssens E.M."/>
            <person name="Foster-Nyarko E."/>
            <person name="Jarju S."/>
            <person name="Secka A."/>
            <person name="Antonio M."/>
            <person name="Oren A."/>
            <person name="Chaudhuri R."/>
            <person name="La Ragione R.M."/>
            <person name="Hildebrand F."/>
            <person name="Pallen M.J."/>
        </authorList>
    </citation>
    <scope>NUCLEOTIDE SEQUENCE [LARGE SCALE GENOMIC DNA]</scope>
    <source>
        <strain evidence="1 2">N37</strain>
    </source>
</reference>
<gene>
    <name evidence="1" type="ORF">H9637_08455</name>
</gene>
<organism evidence="1 2">
    <name type="scientific">Clostridium faecium</name>
    <dbReference type="NCBI Taxonomy" id="2762223"/>
    <lineage>
        <taxon>Bacteria</taxon>
        <taxon>Bacillati</taxon>
        <taxon>Bacillota</taxon>
        <taxon>Clostridia</taxon>
        <taxon>Eubacteriales</taxon>
        <taxon>Clostridiaceae</taxon>
        <taxon>Clostridium</taxon>
    </lineage>
</organism>
<sequence length="79" mass="8911">MKIVINVVVVAVKSLRDANVMRIKINVVNTMKRKTRAANVVRAKADAANNIDKEKIIECYKGIVLNNTFCFSYNLTLIQ</sequence>
<accession>A0ABR8YSF7</accession>
<evidence type="ECO:0000313" key="1">
    <source>
        <dbReference type="EMBL" id="MBD8047067.1"/>
    </source>
</evidence>
<dbReference type="Proteomes" id="UP000627166">
    <property type="component" value="Unassembled WGS sequence"/>
</dbReference>
<protein>
    <submittedName>
        <fullName evidence="1">Uncharacterized protein</fullName>
    </submittedName>
</protein>
<name>A0ABR8YSF7_9CLOT</name>